<sequence length="268" mass="30210">SIGDISFHIEEYDTAQVYFERVLELDPEFERSLQHLTWTYLRTDQIQTGYNMARRWADQTQSSEAYQYLGTAALMLGNNEEAITHYERASEIAPKYAMPKRTLATAYLFSGDTGKSIATLQEIVDGDFKDRAKFEAFVAIAGNIMPYLGRFHEAMALANAGLDTLRALGKTEMVPELEVGLASLHFWAWKDLDIAWGLVEKTYDYPDSVKSMNYWMNLTAFNVVTGRVDEGMKIFEEHNKEKYVVPLFESLAAASSGDCSGAEALLDS</sequence>
<dbReference type="Pfam" id="PF12895">
    <property type="entry name" value="ANAPC3"/>
    <property type="match status" value="1"/>
</dbReference>
<reference evidence="1" key="1">
    <citation type="journal article" date="2014" name="Front. Microbiol.">
        <title>High frequency of phylogenetically diverse reductive dehalogenase-homologous genes in deep subseafloor sedimentary metagenomes.</title>
        <authorList>
            <person name="Kawai M."/>
            <person name="Futagami T."/>
            <person name="Toyoda A."/>
            <person name="Takaki Y."/>
            <person name="Nishi S."/>
            <person name="Hori S."/>
            <person name="Arai W."/>
            <person name="Tsubouchi T."/>
            <person name="Morono Y."/>
            <person name="Uchiyama I."/>
            <person name="Ito T."/>
            <person name="Fujiyama A."/>
            <person name="Inagaki F."/>
            <person name="Takami H."/>
        </authorList>
    </citation>
    <scope>NUCLEOTIDE SEQUENCE</scope>
    <source>
        <strain evidence="1">Expedition CK06-06</strain>
    </source>
</reference>
<proteinExistence type="predicted"/>
<accession>X1U6P4</accession>
<dbReference type="PROSITE" id="PS50293">
    <property type="entry name" value="TPR_REGION"/>
    <property type="match status" value="1"/>
</dbReference>
<name>X1U6P4_9ZZZZ</name>
<feature type="non-terminal residue" evidence="1">
    <location>
        <position position="1"/>
    </location>
</feature>
<comment type="caution">
    <text evidence="1">The sequence shown here is derived from an EMBL/GenBank/DDBJ whole genome shotgun (WGS) entry which is preliminary data.</text>
</comment>
<dbReference type="EMBL" id="BARW01022427">
    <property type="protein sequence ID" value="GAI99306.1"/>
    <property type="molecule type" value="Genomic_DNA"/>
</dbReference>
<dbReference type="Gene3D" id="1.25.40.10">
    <property type="entry name" value="Tetratricopeptide repeat domain"/>
    <property type="match status" value="1"/>
</dbReference>
<protein>
    <submittedName>
        <fullName evidence="1">Uncharacterized protein</fullName>
    </submittedName>
</protein>
<gene>
    <name evidence="1" type="ORF">S12H4_37434</name>
</gene>
<dbReference type="AlphaFoldDB" id="X1U6P4"/>
<dbReference type="InterPro" id="IPR011990">
    <property type="entry name" value="TPR-like_helical_dom_sf"/>
</dbReference>
<dbReference type="SMART" id="SM00028">
    <property type="entry name" value="TPR"/>
    <property type="match status" value="2"/>
</dbReference>
<dbReference type="SUPFAM" id="SSF48452">
    <property type="entry name" value="TPR-like"/>
    <property type="match status" value="1"/>
</dbReference>
<feature type="non-terminal residue" evidence="1">
    <location>
        <position position="268"/>
    </location>
</feature>
<dbReference type="InterPro" id="IPR019734">
    <property type="entry name" value="TPR_rpt"/>
</dbReference>
<organism evidence="1">
    <name type="scientific">marine sediment metagenome</name>
    <dbReference type="NCBI Taxonomy" id="412755"/>
    <lineage>
        <taxon>unclassified sequences</taxon>
        <taxon>metagenomes</taxon>
        <taxon>ecological metagenomes</taxon>
    </lineage>
</organism>
<evidence type="ECO:0000313" key="1">
    <source>
        <dbReference type="EMBL" id="GAI99306.1"/>
    </source>
</evidence>
<dbReference type="PROSITE" id="PS50005">
    <property type="entry name" value="TPR"/>
    <property type="match status" value="1"/>
</dbReference>